<evidence type="ECO:0000313" key="2">
    <source>
        <dbReference type="Proteomes" id="UP000460549"/>
    </source>
</evidence>
<dbReference type="PANTHER" id="PTHR36454">
    <property type="entry name" value="LMO2823 PROTEIN"/>
    <property type="match status" value="1"/>
</dbReference>
<dbReference type="AlphaFoldDB" id="A0A7X2TSM1"/>
<proteinExistence type="predicted"/>
<dbReference type="Proteomes" id="UP000460549">
    <property type="component" value="Unassembled WGS sequence"/>
</dbReference>
<protein>
    <submittedName>
        <fullName evidence="1">DUF1015 domain-containing protein</fullName>
    </submittedName>
</protein>
<reference evidence="1 2" key="1">
    <citation type="submission" date="2019-08" db="EMBL/GenBank/DDBJ databases">
        <title>In-depth cultivation of the pig gut microbiome towards novel bacterial diversity and tailored functional studies.</title>
        <authorList>
            <person name="Wylensek D."/>
            <person name="Hitch T.C.A."/>
            <person name="Clavel T."/>
        </authorList>
    </citation>
    <scope>NUCLEOTIDE SEQUENCE [LARGE SCALE GENOMIC DNA]</scope>
    <source>
        <strain evidence="1 2">NM-380-WT-3C1</strain>
    </source>
</reference>
<name>A0A7X2TSM1_9SPIO</name>
<sequence length="168" mass="19456">MGRENAPIEMPQIFLFYNDEEERFTSFIQERKATLKEVYDFDIIMGGGAIQGEDVEKIDELFSAYQTTAEDEFSKNKLNPMILAVGDGNHSLATAKACWEDLKKKLPKEKWVNHPARYAMVEIENIYDKSLQFEPIHRIVQYTNTDALLEYLQNTICCENGYPIQWCG</sequence>
<dbReference type="EMBL" id="VUNN01000038">
    <property type="protein sequence ID" value="MSU07325.1"/>
    <property type="molecule type" value="Genomic_DNA"/>
</dbReference>
<dbReference type="Pfam" id="PF06245">
    <property type="entry name" value="DUF1015"/>
    <property type="match status" value="1"/>
</dbReference>
<dbReference type="PANTHER" id="PTHR36454:SF1">
    <property type="entry name" value="DUF1015 DOMAIN-CONTAINING PROTEIN"/>
    <property type="match status" value="1"/>
</dbReference>
<organism evidence="1 2">
    <name type="scientific">Bullifex porci</name>
    <dbReference type="NCBI Taxonomy" id="2606638"/>
    <lineage>
        <taxon>Bacteria</taxon>
        <taxon>Pseudomonadati</taxon>
        <taxon>Spirochaetota</taxon>
        <taxon>Spirochaetia</taxon>
        <taxon>Spirochaetales</taxon>
        <taxon>Spirochaetaceae</taxon>
        <taxon>Bullifex</taxon>
    </lineage>
</organism>
<evidence type="ECO:0000313" key="1">
    <source>
        <dbReference type="EMBL" id="MSU07325.1"/>
    </source>
</evidence>
<keyword evidence="2" id="KW-1185">Reference proteome</keyword>
<dbReference type="InterPro" id="IPR008323">
    <property type="entry name" value="UCP033563"/>
</dbReference>
<gene>
    <name evidence="1" type="ORF">FYJ80_11255</name>
</gene>
<dbReference type="RefSeq" id="WP_154426984.1">
    <property type="nucleotide sequence ID" value="NZ_VUNN01000038.1"/>
</dbReference>
<accession>A0A7X2TSM1</accession>
<comment type="caution">
    <text evidence="1">The sequence shown here is derived from an EMBL/GenBank/DDBJ whole genome shotgun (WGS) entry which is preliminary data.</text>
</comment>